<sequence>MEGTEKPMIMEIGDIDKYCPRHVSPNDSHYRTAPFSHSCLTEIFDELKRSLRRYSQLEAVTYTTIYIIISILAVIGNGLVIYVICRKKSMRTNRNVLILNLALSNLVLAVTNIPFLWLPSIEFEFPYSSIFCKLANVLPGMNVYCSTLTISVMAIDRYYSVKRLSLMSSSRRHLIRAAWLSILIWIVSFILSLPLLVSYDTTMLFVFKDLNVFEVLQDSNVTMRSYGWKQCQITSGSRNDLQLVMSVMQAAFLYVIPLIVLSIFNVKLTRFLKHNANQMSKNRLNRSRDLLTPTDRSVSERTPECLSPIPCKQNRSRPGTAEMASKKRRSRTTGLLVAMAGSYAILWLPFTVVTMLLDLGILSGSSDEQTTLIEHVDQSCKVLSMLSVCVNPFLYGFLNTNFRQEFIEIYYQWIRCTPKKPNRFSYTSGVAMEYSSVGYPNRNPTTTSRPHSRIESMTSPFYPYVPPSFPILNTW</sequence>
<dbReference type="AlphaFoldDB" id="A0AAF3EEB0"/>
<comment type="subcellular location">
    <subcellularLocation>
        <location evidence="1">Membrane</location>
        <topology evidence="1">Multi-pass membrane protein</topology>
    </subcellularLocation>
</comment>
<dbReference type="SMART" id="SM01381">
    <property type="entry name" value="7TM_GPCR_Srsx"/>
    <property type="match status" value="1"/>
</dbReference>
<evidence type="ECO:0000256" key="2">
    <source>
        <dbReference type="ARBA" id="ARBA00010663"/>
    </source>
</evidence>
<dbReference type="InterPro" id="IPR000276">
    <property type="entry name" value="GPCR_Rhodpsn"/>
</dbReference>
<evidence type="ECO:0000256" key="9">
    <source>
        <dbReference type="RuleBase" id="RU000688"/>
    </source>
</evidence>
<dbReference type="SUPFAM" id="SSF81321">
    <property type="entry name" value="Family A G protein-coupled receptor-like"/>
    <property type="match status" value="1"/>
</dbReference>
<organism evidence="12 13">
    <name type="scientific">Mesorhabditis belari</name>
    <dbReference type="NCBI Taxonomy" id="2138241"/>
    <lineage>
        <taxon>Eukaryota</taxon>
        <taxon>Metazoa</taxon>
        <taxon>Ecdysozoa</taxon>
        <taxon>Nematoda</taxon>
        <taxon>Chromadorea</taxon>
        <taxon>Rhabditida</taxon>
        <taxon>Rhabditina</taxon>
        <taxon>Rhabditomorpha</taxon>
        <taxon>Rhabditoidea</taxon>
        <taxon>Rhabditidae</taxon>
        <taxon>Mesorhabditinae</taxon>
        <taxon>Mesorhabditis</taxon>
    </lineage>
</organism>
<feature type="transmembrane region" description="Helical" evidence="10">
    <location>
        <begin position="243"/>
        <end position="264"/>
    </location>
</feature>
<evidence type="ECO:0000256" key="5">
    <source>
        <dbReference type="ARBA" id="ARBA00023040"/>
    </source>
</evidence>
<dbReference type="PANTHER" id="PTHR24235:SF3">
    <property type="entry name" value="G-PROTEIN COUPLED RECEPTOR NPR-8-RELATED"/>
    <property type="match status" value="1"/>
</dbReference>
<dbReference type="PROSITE" id="PS50262">
    <property type="entry name" value="G_PROTEIN_RECEP_F1_2"/>
    <property type="match status" value="1"/>
</dbReference>
<dbReference type="WBParaSite" id="MBELARI_LOCUS12302">
    <property type="protein sequence ID" value="MBELARI_LOCUS12302"/>
    <property type="gene ID" value="MBELARI_LOCUS12302"/>
</dbReference>
<proteinExistence type="inferred from homology"/>
<keyword evidence="7 9" id="KW-0675">Receptor</keyword>
<keyword evidence="8 9" id="KW-0807">Transducer</keyword>
<evidence type="ECO:0000256" key="6">
    <source>
        <dbReference type="ARBA" id="ARBA00023136"/>
    </source>
</evidence>
<evidence type="ECO:0000256" key="3">
    <source>
        <dbReference type="ARBA" id="ARBA00022692"/>
    </source>
</evidence>
<keyword evidence="4 10" id="KW-1133">Transmembrane helix</keyword>
<feature type="transmembrane region" description="Helical" evidence="10">
    <location>
        <begin position="59"/>
        <end position="84"/>
    </location>
</feature>
<feature type="domain" description="G-protein coupled receptors family 1 profile" evidence="11">
    <location>
        <begin position="76"/>
        <end position="395"/>
    </location>
</feature>
<dbReference type="PRINTS" id="PR00237">
    <property type="entry name" value="GPCRRHODOPSN"/>
</dbReference>
<dbReference type="InterPro" id="IPR017452">
    <property type="entry name" value="GPCR_Rhodpsn_7TM"/>
</dbReference>
<dbReference type="PRINTS" id="PR01012">
    <property type="entry name" value="NRPEPTIDEYR"/>
</dbReference>
<evidence type="ECO:0000313" key="13">
    <source>
        <dbReference type="WBParaSite" id="MBELARI_LOCUS12302"/>
    </source>
</evidence>
<evidence type="ECO:0000256" key="7">
    <source>
        <dbReference type="ARBA" id="ARBA00023170"/>
    </source>
</evidence>
<keyword evidence="12" id="KW-1185">Reference proteome</keyword>
<dbReference type="GO" id="GO:0016020">
    <property type="term" value="C:membrane"/>
    <property type="evidence" value="ECO:0007669"/>
    <property type="project" value="UniProtKB-SubCell"/>
</dbReference>
<dbReference type="Gene3D" id="1.20.1070.10">
    <property type="entry name" value="Rhodopsin 7-helix transmembrane proteins"/>
    <property type="match status" value="1"/>
</dbReference>
<evidence type="ECO:0000313" key="12">
    <source>
        <dbReference type="Proteomes" id="UP000887575"/>
    </source>
</evidence>
<keyword evidence="6 10" id="KW-0472">Membrane</keyword>
<dbReference type="GO" id="GO:0004983">
    <property type="term" value="F:neuropeptide Y receptor activity"/>
    <property type="evidence" value="ECO:0007669"/>
    <property type="project" value="InterPro"/>
</dbReference>
<dbReference type="PANTHER" id="PTHR24235">
    <property type="entry name" value="NEUROPEPTIDE Y RECEPTOR"/>
    <property type="match status" value="1"/>
</dbReference>
<feature type="transmembrane region" description="Helical" evidence="10">
    <location>
        <begin position="335"/>
        <end position="362"/>
    </location>
</feature>
<evidence type="ECO:0000259" key="11">
    <source>
        <dbReference type="PROSITE" id="PS50262"/>
    </source>
</evidence>
<feature type="transmembrane region" description="Helical" evidence="10">
    <location>
        <begin position="137"/>
        <end position="156"/>
    </location>
</feature>
<accession>A0AAF3EEB0</accession>
<dbReference type="PROSITE" id="PS00237">
    <property type="entry name" value="G_PROTEIN_RECEP_F1_1"/>
    <property type="match status" value="1"/>
</dbReference>
<evidence type="ECO:0000256" key="10">
    <source>
        <dbReference type="SAM" id="Phobius"/>
    </source>
</evidence>
<dbReference type="InterPro" id="IPR000611">
    <property type="entry name" value="NPY_rcpt"/>
</dbReference>
<name>A0AAF3EEB0_9BILA</name>
<evidence type="ECO:0000256" key="8">
    <source>
        <dbReference type="ARBA" id="ARBA00023224"/>
    </source>
</evidence>
<evidence type="ECO:0000256" key="1">
    <source>
        <dbReference type="ARBA" id="ARBA00004141"/>
    </source>
</evidence>
<feature type="transmembrane region" description="Helical" evidence="10">
    <location>
        <begin position="96"/>
        <end position="117"/>
    </location>
</feature>
<dbReference type="Pfam" id="PF00001">
    <property type="entry name" value="7tm_1"/>
    <property type="match status" value="1"/>
</dbReference>
<comment type="similarity">
    <text evidence="2 9">Belongs to the G-protein coupled receptor 1 family.</text>
</comment>
<evidence type="ECO:0000256" key="4">
    <source>
        <dbReference type="ARBA" id="ARBA00022989"/>
    </source>
</evidence>
<dbReference type="Proteomes" id="UP000887575">
    <property type="component" value="Unassembled WGS sequence"/>
</dbReference>
<feature type="transmembrane region" description="Helical" evidence="10">
    <location>
        <begin position="177"/>
        <end position="197"/>
    </location>
</feature>
<keyword evidence="3 9" id="KW-0812">Transmembrane</keyword>
<reference evidence="13" key="1">
    <citation type="submission" date="2024-02" db="UniProtKB">
        <authorList>
            <consortium name="WormBaseParasite"/>
        </authorList>
    </citation>
    <scope>IDENTIFICATION</scope>
</reference>
<keyword evidence="5 9" id="KW-0297">G-protein coupled receptor</keyword>
<protein>
    <submittedName>
        <fullName evidence="13">G-protein coupled receptors family 1 profile domain-containing protein</fullName>
    </submittedName>
</protein>